<dbReference type="Proteomes" id="UP000800235">
    <property type="component" value="Unassembled WGS sequence"/>
</dbReference>
<organism evidence="2 3">
    <name type="scientific">Tothia fuscella</name>
    <dbReference type="NCBI Taxonomy" id="1048955"/>
    <lineage>
        <taxon>Eukaryota</taxon>
        <taxon>Fungi</taxon>
        <taxon>Dikarya</taxon>
        <taxon>Ascomycota</taxon>
        <taxon>Pezizomycotina</taxon>
        <taxon>Dothideomycetes</taxon>
        <taxon>Pleosporomycetidae</taxon>
        <taxon>Venturiales</taxon>
        <taxon>Cylindrosympodiaceae</taxon>
        <taxon>Tothia</taxon>
    </lineage>
</organism>
<evidence type="ECO:0000256" key="1">
    <source>
        <dbReference type="SAM" id="Phobius"/>
    </source>
</evidence>
<sequence length="245" mass="27711">MPSSAIWTCSAVALIMIYFWPRLLSSRLRRLAGVEVRPPVKEGIDSLTQHDIYHIAFLLHQKLPMELVPQILDSAECWLKSTTHTDERIAVGDQDLLNHDDEDIREGAPYLLSPPLGLGGSSGQHPVRKVVFTITSKDQGYSWDTEYHGTYENSWTWFEAAVRTTDDRNAARIGNKRIISNVHAGQSYKTHVISLSYDSAKKEDKVWVEALARGQYIELSARAKYPGWTCFAKYAQIDVYSAAVR</sequence>
<dbReference type="OrthoDB" id="66095at2759"/>
<reference evidence="2" key="1">
    <citation type="journal article" date="2020" name="Stud. Mycol.">
        <title>101 Dothideomycetes genomes: a test case for predicting lifestyles and emergence of pathogens.</title>
        <authorList>
            <person name="Haridas S."/>
            <person name="Albert R."/>
            <person name="Binder M."/>
            <person name="Bloem J."/>
            <person name="Labutti K."/>
            <person name="Salamov A."/>
            <person name="Andreopoulos B."/>
            <person name="Baker S."/>
            <person name="Barry K."/>
            <person name="Bills G."/>
            <person name="Bluhm B."/>
            <person name="Cannon C."/>
            <person name="Castanera R."/>
            <person name="Culley D."/>
            <person name="Daum C."/>
            <person name="Ezra D."/>
            <person name="Gonzalez J."/>
            <person name="Henrissat B."/>
            <person name="Kuo A."/>
            <person name="Liang C."/>
            <person name="Lipzen A."/>
            <person name="Lutzoni F."/>
            <person name="Magnuson J."/>
            <person name="Mondo S."/>
            <person name="Nolan M."/>
            <person name="Ohm R."/>
            <person name="Pangilinan J."/>
            <person name="Park H.-J."/>
            <person name="Ramirez L."/>
            <person name="Alfaro M."/>
            <person name="Sun H."/>
            <person name="Tritt A."/>
            <person name="Yoshinaga Y."/>
            <person name="Zwiers L.-H."/>
            <person name="Turgeon B."/>
            <person name="Goodwin S."/>
            <person name="Spatafora J."/>
            <person name="Crous P."/>
            <person name="Grigoriev I."/>
        </authorList>
    </citation>
    <scope>NUCLEOTIDE SEQUENCE</scope>
    <source>
        <strain evidence="2">CBS 130266</strain>
    </source>
</reference>
<proteinExistence type="predicted"/>
<dbReference type="AlphaFoldDB" id="A0A9P4NVD2"/>
<keyword evidence="3" id="KW-1185">Reference proteome</keyword>
<dbReference type="EMBL" id="MU007028">
    <property type="protein sequence ID" value="KAF2432088.1"/>
    <property type="molecule type" value="Genomic_DNA"/>
</dbReference>
<evidence type="ECO:0000313" key="3">
    <source>
        <dbReference type="Proteomes" id="UP000800235"/>
    </source>
</evidence>
<evidence type="ECO:0000313" key="2">
    <source>
        <dbReference type="EMBL" id="KAF2432088.1"/>
    </source>
</evidence>
<name>A0A9P4NVD2_9PEZI</name>
<gene>
    <name evidence="2" type="ORF">EJ08DRAFT_162548</name>
</gene>
<keyword evidence="1" id="KW-1133">Transmembrane helix</keyword>
<feature type="transmembrane region" description="Helical" evidence="1">
    <location>
        <begin position="5"/>
        <end position="21"/>
    </location>
</feature>
<accession>A0A9P4NVD2</accession>
<keyword evidence="1" id="KW-0472">Membrane</keyword>
<protein>
    <submittedName>
        <fullName evidence="2">Uncharacterized protein</fullName>
    </submittedName>
</protein>
<keyword evidence="1" id="KW-0812">Transmembrane</keyword>
<comment type="caution">
    <text evidence="2">The sequence shown here is derived from an EMBL/GenBank/DDBJ whole genome shotgun (WGS) entry which is preliminary data.</text>
</comment>